<name>A0A2N1JBA9_9BASI</name>
<proteinExistence type="predicted"/>
<sequence length="285" mass="32785">MENPTVLFFGKDDVDLYEVLGLDRNDNPTEDVIRKSYRRLALRYHPDKAALHAAGDEDFSTRFQQIGFAYSVLSDTKRKKRYDTTGSTNDSVFGGDGPVDWNEYFKTLWDGEVTSETLDKDKHKYQGSDEERQDILRSYTDYDGSLREIFAAVPYSNILDDERRFFKIVEAAIKQGDIPSTEAWEALATPKGKRLRKELKQHALSEANEAEAYAKELGVYDQLFGKKGKDKRKVTSESAKEDDLDTLRMAMRNKSTKRAAAFDQMVSDMEHRHARKGKHAKRMRN</sequence>
<dbReference type="Pfam" id="PF00226">
    <property type="entry name" value="DnaJ"/>
    <property type="match status" value="1"/>
</dbReference>
<dbReference type="EMBL" id="KZ454990">
    <property type="protein sequence ID" value="PKI83827.1"/>
    <property type="molecule type" value="Genomic_DNA"/>
</dbReference>
<dbReference type="InterPro" id="IPR018253">
    <property type="entry name" value="DnaJ_domain_CS"/>
</dbReference>
<evidence type="ECO:0000256" key="1">
    <source>
        <dbReference type="SAM" id="MobiDB-lite"/>
    </source>
</evidence>
<feature type="compositionally biased region" description="Basic residues" evidence="1">
    <location>
        <begin position="272"/>
        <end position="285"/>
    </location>
</feature>
<dbReference type="GO" id="GO:0005737">
    <property type="term" value="C:cytoplasm"/>
    <property type="evidence" value="ECO:0007669"/>
    <property type="project" value="TreeGrafter"/>
</dbReference>
<dbReference type="PANTHER" id="PTHR44144:SF1">
    <property type="entry name" value="DNAJ HOMOLOG SUBFAMILY C MEMBER 9"/>
    <property type="match status" value="1"/>
</dbReference>
<dbReference type="InterPro" id="IPR001623">
    <property type="entry name" value="DnaJ_domain"/>
</dbReference>
<feature type="domain" description="J" evidence="2">
    <location>
        <begin position="15"/>
        <end position="86"/>
    </location>
</feature>
<accession>A0A2N1JBA9</accession>
<evidence type="ECO:0000313" key="3">
    <source>
        <dbReference type="EMBL" id="PKI83827.1"/>
    </source>
</evidence>
<dbReference type="PROSITE" id="PS50076">
    <property type="entry name" value="DNAJ_2"/>
    <property type="match status" value="1"/>
</dbReference>
<dbReference type="PRINTS" id="PR00625">
    <property type="entry name" value="JDOMAIN"/>
</dbReference>
<organism evidence="3 4">
    <name type="scientific">Malassezia vespertilionis</name>
    <dbReference type="NCBI Taxonomy" id="2020962"/>
    <lineage>
        <taxon>Eukaryota</taxon>
        <taxon>Fungi</taxon>
        <taxon>Dikarya</taxon>
        <taxon>Basidiomycota</taxon>
        <taxon>Ustilaginomycotina</taxon>
        <taxon>Malasseziomycetes</taxon>
        <taxon>Malasseziales</taxon>
        <taxon>Malasseziaceae</taxon>
        <taxon>Malassezia</taxon>
    </lineage>
</organism>
<keyword evidence="4" id="KW-1185">Reference proteome</keyword>
<dbReference type="SMART" id="SM00271">
    <property type="entry name" value="DnaJ"/>
    <property type="match status" value="1"/>
</dbReference>
<dbReference type="CDD" id="cd06257">
    <property type="entry name" value="DnaJ"/>
    <property type="match status" value="1"/>
</dbReference>
<dbReference type="Proteomes" id="UP000232875">
    <property type="component" value="Unassembled WGS sequence"/>
</dbReference>
<dbReference type="InterPro" id="IPR036869">
    <property type="entry name" value="J_dom_sf"/>
</dbReference>
<protein>
    <recommendedName>
        <fullName evidence="2">J domain-containing protein</fullName>
    </recommendedName>
</protein>
<dbReference type="GO" id="GO:0031072">
    <property type="term" value="F:heat shock protein binding"/>
    <property type="evidence" value="ECO:0007669"/>
    <property type="project" value="TreeGrafter"/>
</dbReference>
<dbReference type="PROSITE" id="PS00636">
    <property type="entry name" value="DNAJ_1"/>
    <property type="match status" value="1"/>
</dbReference>
<gene>
    <name evidence="3" type="ORF">MVES_002194</name>
</gene>
<dbReference type="Gene3D" id="1.10.287.110">
    <property type="entry name" value="DnaJ domain"/>
    <property type="match status" value="1"/>
</dbReference>
<dbReference type="OrthoDB" id="110024at2759"/>
<dbReference type="SUPFAM" id="SSF46565">
    <property type="entry name" value="Chaperone J-domain"/>
    <property type="match status" value="1"/>
</dbReference>
<feature type="region of interest" description="Disordered" evidence="1">
    <location>
        <begin position="255"/>
        <end position="285"/>
    </location>
</feature>
<dbReference type="AlphaFoldDB" id="A0A2N1JBA9"/>
<dbReference type="GO" id="GO:0005634">
    <property type="term" value="C:nucleus"/>
    <property type="evidence" value="ECO:0007669"/>
    <property type="project" value="TreeGrafter"/>
</dbReference>
<dbReference type="PANTHER" id="PTHR44144">
    <property type="entry name" value="DNAJ HOMOLOG SUBFAMILY C MEMBER 9"/>
    <property type="match status" value="1"/>
</dbReference>
<dbReference type="Pfam" id="PF23302">
    <property type="entry name" value="HTH_DNAJC9"/>
    <property type="match status" value="1"/>
</dbReference>
<evidence type="ECO:0000259" key="2">
    <source>
        <dbReference type="PROSITE" id="PS50076"/>
    </source>
</evidence>
<reference evidence="3 4" key="1">
    <citation type="submission" date="2017-10" db="EMBL/GenBank/DDBJ databases">
        <title>A novel species of cold-tolerant Malassezia isolated from bats.</title>
        <authorList>
            <person name="Lorch J.M."/>
            <person name="Palmer J.M."/>
            <person name="Vanderwolf K.J."/>
            <person name="Schmidt K.Z."/>
            <person name="Verant M.L."/>
            <person name="Weller T.J."/>
            <person name="Blehert D.S."/>
        </authorList>
    </citation>
    <scope>NUCLEOTIDE SEQUENCE [LARGE SCALE GENOMIC DNA]</scope>
    <source>
        <strain evidence="3 4">NWHC:44797-103</strain>
    </source>
</reference>
<dbReference type="InterPro" id="IPR052594">
    <property type="entry name" value="J_domain-containing_protein"/>
</dbReference>
<evidence type="ECO:0000313" key="4">
    <source>
        <dbReference type="Proteomes" id="UP000232875"/>
    </source>
</evidence>
<dbReference type="InterPro" id="IPR056453">
    <property type="entry name" value="HTH_DNAJC9"/>
</dbReference>